<accession>A0A3M7Q7C1</accession>
<dbReference type="EMBL" id="REGN01007106">
    <property type="protein sequence ID" value="RNA07263.1"/>
    <property type="molecule type" value="Genomic_DNA"/>
</dbReference>
<comment type="caution">
    <text evidence="1">The sequence shown here is derived from an EMBL/GenBank/DDBJ whole genome shotgun (WGS) entry which is preliminary data.</text>
</comment>
<reference evidence="1 2" key="1">
    <citation type="journal article" date="2018" name="Sci. Rep.">
        <title>Genomic signatures of local adaptation to the degree of environmental predictability in rotifers.</title>
        <authorList>
            <person name="Franch-Gras L."/>
            <person name="Hahn C."/>
            <person name="Garcia-Roger E.M."/>
            <person name="Carmona M.J."/>
            <person name="Serra M."/>
            <person name="Gomez A."/>
        </authorList>
    </citation>
    <scope>NUCLEOTIDE SEQUENCE [LARGE SCALE GENOMIC DNA]</scope>
    <source>
        <strain evidence="1">HYR1</strain>
    </source>
</reference>
<name>A0A3M7Q7C1_BRAPC</name>
<evidence type="ECO:0000313" key="2">
    <source>
        <dbReference type="Proteomes" id="UP000276133"/>
    </source>
</evidence>
<sequence length="69" mass="8419">MHYNYNICRTLSNKIIREALISFLSTILSDSFDLRHRQKNLLLNEWIKTLKQKHEFKSLYCDILENIYK</sequence>
<gene>
    <name evidence="1" type="ORF">BpHYR1_041331</name>
</gene>
<dbReference type="AlphaFoldDB" id="A0A3M7Q7C1"/>
<organism evidence="1 2">
    <name type="scientific">Brachionus plicatilis</name>
    <name type="common">Marine rotifer</name>
    <name type="synonym">Brachionus muelleri</name>
    <dbReference type="NCBI Taxonomy" id="10195"/>
    <lineage>
        <taxon>Eukaryota</taxon>
        <taxon>Metazoa</taxon>
        <taxon>Spiralia</taxon>
        <taxon>Gnathifera</taxon>
        <taxon>Rotifera</taxon>
        <taxon>Eurotatoria</taxon>
        <taxon>Monogononta</taxon>
        <taxon>Pseudotrocha</taxon>
        <taxon>Ploima</taxon>
        <taxon>Brachionidae</taxon>
        <taxon>Brachionus</taxon>
    </lineage>
</organism>
<protein>
    <submittedName>
        <fullName evidence="1">Uncharacterized protein</fullName>
    </submittedName>
</protein>
<dbReference type="Proteomes" id="UP000276133">
    <property type="component" value="Unassembled WGS sequence"/>
</dbReference>
<evidence type="ECO:0000313" key="1">
    <source>
        <dbReference type="EMBL" id="RNA07263.1"/>
    </source>
</evidence>
<keyword evidence="2" id="KW-1185">Reference proteome</keyword>
<proteinExistence type="predicted"/>